<dbReference type="PROSITE" id="PS51161">
    <property type="entry name" value="ATP_CONE"/>
    <property type="match status" value="1"/>
</dbReference>
<dbReference type="HAMAP" id="MF_00440">
    <property type="entry name" value="NrdR"/>
    <property type="match status" value="1"/>
</dbReference>
<dbReference type="InterPro" id="IPR003796">
    <property type="entry name" value="RNR_NrdR-like"/>
</dbReference>
<evidence type="ECO:0000256" key="6">
    <source>
        <dbReference type="ARBA" id="ARBA00023125"/>
    </source>
</evidence>
<dbReference type="PANTHER" id="PTHR30455">
    <property type="entry name" value="TRANSCRIPTIONAL REPRESSOR NRDR"/>
    <property type="match status" value="1"/>
</dbReference>
<evidence type="ECO:0000256" key="1">
    <source>
        <dbReference type="ARBA" id="ARBA00022491"/>
    </source>
</evidence>
<keyword evidence="1 8" id="KW-0678">Repressor</keyword>
<evidence type="ECO:0000259" key="9">
    <source>
        <dbReference type="PROSITE" id="PS51161"/>
    </source>
</evidence>
<keyword evidence="4 8" id="KW-0067">ATP-binding</keyword>
<keyword evidence="5 8" id="KW-0805">Transcription regulation</keyword>
<protein>
    <recommendedName>
        <fullName evidence="8">Transcriptional repressor NrdR</fullName>
    </recommendedName>
</protein>
<feature type="zinc finger region" evidence="8">
    <location>
        <begin position="3"/>
        <end position="34"/>
    </location>
</feature>
<comment type="similarity">
    <text evidence="8">Belongs to the NrdR family.</text>
</comment>
<dbReference type="InterPro" id="IPR055173">
    <property type="entry name" value="NrdR-like_N"/>
</dbReference>
<evidence type="ECO:0000256" key="7">
    <source>
        <dbReference type="ARBA" id="ARBA00023163"/>
    </source>
</evidence>
<organism evidence="10 11">
    <name type="scientific">Candidatus Bealeia paramacronuclearis</name>
    <dbReference type="NCBI Taxonomy" id="1921001"/>
    <lineage>
        <taxon>Bacteria</taxon>
        <taxon>Pseudomonadati</taxon>
        <taxon>Pseudomonadota</taxon>
        <taxon>Alphaproteobacteria</taxon>
        <taxon>Holosporales</taxon>
        <taxon>Holosporaceae</taxon>
        <taxon>Candidatus Bealeia</taxon>
    </lineage>
</organism>
<evidence type="ECO:0000313" key="11">
    <source>
        <dbReference type="Proteomes" id="UP001330434"/>
    </source>
</evidence>
<keyword evidence="2 8" id="KW-0547">Nucleotide-binding</keyword>
<keyword evidence="8" id="KW-0862">Zinc</keyword>
<dbReference type="NCBIfam" id="TIGR00244">
    <property type="entry name" value="transcriptional regulator NrdR"/>
    <property type="match status" value="1"/>
</dbReference>
<evidence type="ECO:0000256" key="5">
    <source>
        <dbReference type="ARBA" id="ARBA00023015"/>
    </source>
</evidence>
<dbReference type="Pfam" id="PF22811">
    <property type="entry name" value="Zn_ribbon_NrdR"/>
    <property type="match status" value="1"/>
</dbReference>
<evidence type="ECO:0000256" key="3">
    <source>
        <dbReference type="ARBA" id="ARBA00022771"/>
    </source>
</evidence>
<evidence type="ECO:0000256" key="2">
    <source>
        <dbReference type="ARBA" id="ARBA00022741"/>
    </source>
</evidence>
<dbReference type="PANTHER" id="PTHR30455:SF2">
    <property type="entry name" value="TRANSCRIPTIONAL REPRESSOR NRDR"/>
    <property type="match status" value="1"/>
</dbReference>
<keyword evidence="3 8" id="KW-0863">Zinc-finger</keyword>
<comment type="cofactor">
    <cofactor evidence="8">
        <name>Zn(2+)</name>
        <dbReference type="ChEBI" id="CHEBI:29105"/>
    </cofactor>
    <text evidence="8">Binds 1 zinc ion.</text>
</comment>
<dbReference type="Pfam" id="PF03477">
    <property type="entry name" value="ATP-cone"/>
    <property type="match status" value="1"/>
</dbReference>
<dbReference type="RefSeq" id="WP_331256399.1">
    <property type="nucleotide sequence ID" value="NZ_CP133270.1"/>
</dbReference>
<gene>
    <name evidence="8" type="primary">nrdR</name>
    <name evidence="10" type="ORF">Bealeia1_01931</name>
</gene>
<accession>A0ABZ2C854</accession>
<dbReference type="EMBL" id="CP133270">
    <property type="protein sequence ID" value="WVX67715.1"/>
    <property type="molecule type" value="Genomic_DNA"/>
</dbReference>
<dbReference type="InterPro" id="IPR005144">
    <property type="entry name" value="ATP-cone_dom"/>
</dbReference>
<reference evidence="10 11" key="1">
    <citation type="journal article" date="2024" name="Environ. Microbiol.">
        <title>Novel evolutionary insights on the interactions of the Holosporales (Alphaproteobacteria) with eukaryotic hosts from comparative genomics.</title>
        <authorList>
            <person name="Giovannini M."/>
            <person name="Petroni G."/>
            <person name="Castelli M."/>
        </authorList>
    </citation>
    <scope>NUCLEOTIDE SEQUENCE [LARGE SCALE GENOMIC DNA]</scope>
    <source>
        <strain evidence="10 11">US_Bl 15I1</strain>
    </source>
</reference>
<keyword evidence="11" id="KW-1185">Reference proteome</keyword>
<dbReference type="Proteomes" id="UP001330434">
    <property type="component" value="Chromosome"/>
</dbReference>
<evidence type="ECO:0000256" key="8">
    <source>
        <dbReference type="HAMAP-Rule" id="MF_00440"/>
    </source>
</evidence>
<keyword evidence="6 8" id="KW-0238">DNA-binding</keyword>
<evidence type="ECO:0000313" key="10">
    <source>
        <dbReference type="EMBL" id="WVX67715.1"/>
    </source>
</evidence>
<sequence length="154" mass="18036">MRCPFCNNADTTVKDTRASDEGTVIRRRRQCPECLSRFTTTERVHLRELIVRKKDGRTETFDREKLFRSIRLALHKRPVEDDRIERVITGLVRQFESSGESEISSAAIGEQVMEALAQLDSVAYVRFASIYKDFHETKDFEQFIERIEKSFVEN</sequence>
<evidence type="ECO:0000256" key="4">
    <source>
        <dbReference type="ARBA" id="ARBA00022840"/>
    </source>
</evidence>
<comment type="function">
    <text evidence="8">Negatively regulates transcription of bacterial ribonucleotide reductase nrd genes and operons by binding to NrdR-boxes.</text>
</comment>
<name>A0ABZ2C854_9PROT</name>
<keyword evidence="8" id="KW-0479">Metal-binding</keyword>
<keyword evidence="7 8" id="KW-0804">Transcription</keyword>
<feature type="domain" description="ATP-cone" evidence="9">
    <location>
        <begin position="49"/>
        <end position="139"/>
    </location>
</feature>
<proteinExistence type="inferred from homology"/>